<evidence type="ECO:0000256" key="1">
    <source>
        <dbReference type="SAM" id="Phobius"/>
    </source>
</evidence>
<dbReference type="AlphaFoldDB" id="A0A919NYS7"/>
<evidence type="ECO:0000313" key="2">
    <source>
        <dbReference type="EMBL" id="GIG20022.1"/>
    </source>
</evidence>
<feature type="transmembrane region" description="Helical" evidence="1">
    <location>
        <begin position="49"/>
        <end position="71"/>
    </location>
</feature>
<evidence type="ECO:0008006" key="4">
    <source>
        <dbReference type="Google" id="ProtNLM"/>
    </source>
</evidence>
<feature type="transmembrane region" description="Helical" evidence="1">
    <location>
        <begin position="187"/>
        <end position="208"/>
    </location>
</feature>
<sequence length="218" mass="23619">MVRPTPRLVLGVAVVAAVLYSNFLIDWVLRGFEGMDQIVSELESPGEPHAALLRVTDCVAAVLVVQLTVWVRAALPRGVWREVFAWSTVLFAVGAVVAAVIPEPCGPGVTCDAPAQVLQHDLHVYGSVVSDTALYVGVFAVILATWRTGPVWFRRAGWWSLVVGGLLSSLLFGWFQMTEDPPWAVGISQRVHIVCISAWIVCLGLFAASAARTEDRPT</sequence>
<reference evidence="2" key="1">
    <citation type="submission" date="2021-01" db="EMBL/GenBank/DDBJ databases">
        <title>Whole genome shotgun sequence of Cellulomonas chitinilytica NBRC 110799.</title>
        <authorList>
            <person name="Komaki H."/>
            <person name="Tamura T."/>
        </authorList>
    </citation>
    <scope>NUCLEOTIDE SEQUENCE</scope>
    <source>
        <strain evidence="2">NBRC 110799</strain>
    </source>
</reference>
<feature type="transmembrane region" description="Helical" evidence="1">
    <location>
        <begin position="122"/>
        <end position="144"/>
    </location>
</feature>
<organism evidence="2 3">
    <name type="scientific">Cellulomonas chitinilytica</name>
    <dbReference type="NCBI Taxonomy" id="398759"/>
    <lineage>
        <taxon>Bacteria</taxon>
        <taxon>Bacillati</taxon>
        <taxon>Actinomycetota</taxon>
        <taxon>Actinomycetes</taxon>
        <taxon>Micrococcales</taxon>
        <taxon>Cellulomonadaceae</taxon>
        <taxon>Cellulomonas</taxon>
    </lineage>
</organism>
<dbReference type="EMBL" id="BONK01000002">
    <property type="protein sequence ID" value="GIG20022.1"/>
    <property type="molecule type" value="Genomic_DNA"/>
</dbReference>
<keyword evidence="1" id="KW-0472">Membrane</keyword>
<proteinExistence type="predicted"/>
<accession>A0A919NYS7</accession>
<dbReference type="Pfam" id="PF06197">
    <property type="entry name" value="DUF998"/>
    <property type="match status" value="1"/>
</dbReference>
<feature type="transmembrane region" description="Helical" evidence="1">
    <location>
        <begin position="156"/>
        <end position="175"/>
    </location>
</feature>
<evidence type="ECO:0000313" key="3">
    <source>
        <dbReference type="Proteomes" id="UP000632740"/>
    </source>
</evidence>
<feature type="transmembrane region" description="Helical" evidence="1">
    <location>
        <begin position="7"/>
        <end position="29"/>
    </location>
</feature>
<dbReference type="RefSeq" id="WP_203748756.1">
    <property type="nucleotide sequence ID" value="NZ_BONK01000002.1"/>
</dbReference>
<keyword evidence="1" id="KW-0812">Transmembrane</keyword>
<name>A0A919NYS7_9CELL</name>
<protein>
    <recommendedName>
        <fullName evidence="4">DUF998 domain-containing protein</fullName>
    </recommendedName>
</protein>
<keyword evidence="3" id="KW-1185">Reference proteome</keyword>
<dbReference type="Proteomes" id="UP000632740">
    <property type="component" value="Unassembled WGS sequence"/>
</dbReference>
<feature type="transmembrane region" description="Helical" evidence="1">
    <location>
        <begin position="83"/>
        <end position="102"/>
    </location>
</feature>
<comment type="caution">
    <text evidence="2">The sequence shown here is derived from an EMBL/GenBank/DDBJ whole genome shotgun (WGS) entry which is preliminary data.</text>
</comment>
<dbReference type="InterPro" id="IPR009339">
    <property type="entry name" value="DUF998"/>
</dbReference>
<keyword evidence="1" id="KW-1133">Transmembrane helix</keyword>
<gene>
    <name evidence="2" type="ORF">Cch01nite_07460</name>
</gene>